<evidence type="ECO:0000313" key="1">
    <source>
        <dbReference type="EMBL" id="KAG0409735.1"/>
    </source>
</evidence>
<comment type="caution">
    <text evidence="1">The sequence shown here is derived from an EMBL/GenBank/DDBJ whole genome shotgun (WGS) entry which is preliminary data.</text>
</comment>
<proteinExistence type="predicted"/>
<reference evidence="1 2" key="1">
    <citation type="journal article" date="2020" name="Cell">
        <title>Large-Scale Comparative Analyses of Tick Genomes Elucidate Their Genetic Diversity and Vector Capacities.</title>
        <authorList>
            <consortium name="Tick Genome and Microbiome Consortium (TIGMIC)"/>
            <person name="Jia N."/>
            <person name="Wang J."/>
            <person name="Shi W."/>
            <person name="Du L."/>
            <person name="Sun Y."/>
            <person name="Zhan W."/>
            <person name="Jiang J.F."/>
            <person name="Wang Q."/>
            <person name="Zhang B."/>
            <person name="Ji P."/>
            <person name="Bell-Sakyi L."/>
            <person name="Cui X.M."/>
            <person name="Yuan T.T."/>
            <person name="Jiang B.G."/>
            <person name="Yang W.F."/>
            <person name="Lam T.T."/>
            <person name="Chang Q.C."/>
            <person name="Ding S.J."/>
            <person name="Wang X.J."/>
            <person name="Zhu J.G."/>
            <person name="Ruan X.D."/>
            <person name="Zhao L."/>
            <person name="Wei J.T."/>
            <person name="Ye R.Z."/>
            <person name="Que T.C."/>
            <person name="Du C.H."/>
            <person name="Zhou Y.H."/>
            <person name="Cheng J.X."/>
            <person name="Dai P.F."/>
            <person name="Guo W.B."/>
            <person name="Han X.H."/>
            <person name="Huang E.J."/>
            <person name="Li L.F."/>
            <person name="Wei W."/>
            <person name="Gao Y.C."/>
            <person name="Liu J.Z."/>
            <person name="Shao H.Z."/>
            <person name="Wang X."/>
            <person name="Wang C.C."/>
            <person name="Yang T.C."/>
            <person name="Huo Q.B."/>
            <person name="Li W."/>
            <person name="Chen H.Y."/>
            <person name="Chen S.E."/>
            <person name="Zhou L.G."/>
            <person name="Ni X.B."/>
            <person name="Tian J.H."/>
            <person name="Sheng Y."/>
            <person name="Liu T."/>
            <person name="Pan Y.S."/>
            <person name="Xia L.Y."/>
            <person name="Li J."/>
            <person name="Zhao F."/>
            <person name="Cao W.C."/>
        </authorList>
    </citation>
    <scope>NUCLEOTIDE SEQUENCE [LARGE SCALE GENOMIC DNA]</scope>
    <source>
        <strain evidence="1">Iper-2018</strain>
    </source>
</reference>
<protein>
    <submittedName>
        <fullName evidence="1">Uncharacterized protein</fullName>
    </submittedName>
</protein>
<gene>
    <name evidence="1" type="ORF">HPB47_013152</name>
</gene>
<dbReference type="EMBL" id="JABSTQ010011598">
    <property type="protein sequence ID" value="KAG0409735.1"/>
    <property type="molecule type" value="Genomic_DNA"/>
</dbReference>
<name>A0AC60NRK6_IXOPE</name>
<dbReference type="Proteomes" id="UP000805193">
    <property type="component" value="Unassembled WGS sequence"/>
</dbReference>
<evidence type="ECO:0000313" key="2">
    <source>
        <dbReference type="Proteomes" id="UP000805193"/>
    </source>
</evidence>
<keyword evidence="2" id="KW-1185">Reference proteome</keyword>
<sequence>MLDEELEDLRELSTSSSSSSNSQVPQTEPLPSSQADGWSSTMTNDGRPASSTLQITPSKSKFFEDGTSAELLEKKDTPSITVSTPRRTTSQTPTQRAGNASAMFTPRRRSDWVPASTTLTPQIRLGATQTPKTRESHGAEAARRKEATRTFDPTAVSPGVAATPRRETAIPTTPALRMPNTRPESVSMLWESRDFEATETKELLKQNERPFENVTPTPTLYHTVSTPRNFSTMTSNPVVRPDPRSSSCRTNVPSSPPRSPRSIEPFRTPYKCVLRTPRSAWHTPNSYLEPTSTSQKHESVVPKEEEVDRADGQNVTSSAAASPRHKDSSRPLLSNQNFSPQPNSSCGAHSEQRNASSPTRLLKHAIAEPVPESLKRSTGVETTLQRVIAIEEVGEGMRKSLRHEDTDGAQQSDDTESSNALTTNAVREGCRNCGRGTTKVEKACQTVPNYATAGTMFDDCTSPLA</sequence>
<organism evidence="1 2">
    <name type="scientific">Ixodes persulcatus</name>
    <name type="common">Taiga tick</name>
    <dbReference type="NCBI Taxonomy" id="34615"/>
    <lineage>
        <taxon>Eukaryota</taxon>
        <taxon>Metazoa</taxon>
        <taxon>Ecdysozoa</taxon>
        <taxon>Arthropoda</taxon>
        <taxon>Chelicerata</taxon>
        <taxon>Arachnida</taxon>
        <taxon>Acari</taxon>
        <taxon>Parasitiformes</taxon>
        <taxon>Ixodida</taxon>
        <taxon>Ixodoidea</taxon>
        <taxon>Ixodidae</taxon>
        <taxon>Ixodinae</taxon>
        <taxon>Ixodes</taxon>
    </lineage>
</organism>
<accession>A0AC60NRK6</accession>